<accession>A0ABR8F3R1</accession>
<protein>
    <submittedName>
        <fullName evidence="1">Uncharacterized protein</fullName>
    </submittedName>
</protein>
<keyword evidence="2" id="KW-1185">Reference proteome</keyword>
<comment type="caution">
    <text evidence="1">The sequence shown here is derived from an EMBL/GenBank/DDBJ whole genome shotgun (WGS) entry which is preliminary data.</text>
</comment>
<organism evidence="1 2">
    <name type="scientific">Nostoc linckia FACHB-391</name>
    <dbReference type="NCBI Taxonomy" id="2692906"/>
    <lineage>
        <taxon>Bacteria</taxon>
        <taxon>Bacillati</taxon>
        <taxon>Cyanobacteriota</taxon>
        <taxon>Cyanophyceae</taxon>
        <taxon>Nostocales</taxon>
        <taxon>Nostocaceae</taxon>
        <taxon>Nostoc</taxon>
    </lineage>
</organism>
<dbReference type="EMBL" id="JACJTE010000048">
    <property type="protein sequence ID" value="MBD2564389.1"/>
    <property type="molecule type" value="Genomic_DNA"/>
</dbReference>
<reference evidence="1 2" key="1">
    <citation type="journal article" date="2020" name="ISME J.">
        <title>Comparative genomics reveals insights into cyanobacterial evolution and habitat adaptation.</title>
        <authorList>
            <person name="Chen M.Y."/>
            <person name="Teng W.K."/>
            <person name="Zhao L."/>
            <person name="Hu C.X."/>
            <person name="Zhou Y.K."/>
            <person name="Han B.P."/>
            <person name="Song L.R."/>
            <person name="Shu W.S."/>
        </authorList>
    </citation>
    <scope>NUCLEOTIDE SEQUENCE [LARGE SCALE GENOMIC DNA]</scope>
    <source>
        <strain evidence="1 2">FACHB-391</strain>
    </source>
</reference>
<proteinExistence type="predicted"/>
<sequence>MQRAVDLEKLVVGAGAIEISHDCGKFVCVRIVSRREYLSQNKLTVRCIFVYVSVLNQENLMGILADFILIINKLALLSSC</sequence>
<dbReference type="Proteomes" id="UP000604661">
    <property type="component" value="Unassembled WGS sequence"/>
</dbReference>
<evidence type="ECO:0000313" key="2">
    <source>
        <dbReference type="Proteomes" id="UP000604661"/>
    </source>
</evidence>
<gene>
    <name evidence="1" type="ORF">H6G95_28040</name>
</gene>
<name>A0ABR8F3R1_NOSLI</name>
<evidence type="ECO:0000313" key="1">
    <source>
        <dbReference type="EMBL" id="MBD2564389.1"/>
    </source>
</evidence>